<dbReference type="Proteomes" id="UP000634136">
    <property type="component" value="Unassembled WGS sequence"/>
</dbReference>
<dbReference type="EMBL" id="JAAIUW010000002">
    <property type="protein sequence ID" value="KAF7840879.1"/>
    <property type="molecule type" value="Genomic_DNA"/>
</dbReference>
<comment type="caution">
    <text evidence="1">The sequence shown here is derived from an EMBL/GenBank/DDBJ whole genome shotgun (WGS) entry which is preliminary data.</text>
</comment>
<accession>A0A834X9P4</accession>
<evidence type="ECO:0000313" key="2">
    <source>
        <dbReference type="Proteomes" id="UP000634136"/>
    </source>
</evidence>
<name>A0A834X9P4_9FABA</name>
<protein>
    <submittedName>
        <fullName evidence="1">Uncharacterized protein</fullName>
    </submittedName>
</protein>
<organism evidence="1 2">
    <name type="scientific">Senna tora</name>
    <dbReference type="NCBI Taxonomy" id="362788"/>
    <lineage>
        <taxon>Eukaryota</taxon>
        <taxon>Viridiplantae</taxon>
        <taxon>Streptophyta</taxon>
        <taxon>Embryophyta</taxon>
        <taxon>Tracheophyta</taxon>
        <taxon>Spermatophyta</taxon>
        <taxon>Magnoliopsida</taxon>
        <taxon>eudicotyledons</taxon>
        <taxon>Gunneridae</taxon>
        <taxon>Pentapetalae</taxon>
        <taxon>rosids</taxon>
        <taxon>fabids</taxon>
        <taxon>Fabales</taxon>
        <taxon>Fabaceae</taxon>
        <taxon>Caesalpinioideae</taxon>
        <taxon>Cassia clade</taxon>
        <taxon>Senna</taxon>
    </lineage>
</organism>
<keyword evidence="2" id="KW-1185">Reference proteome</keyword>
<sequence length="67" mass="7529">MKPSLVSGFNPVEVRWISRSSANGVADCVAKLSLYRMVPLCWCWKWNPPVKIRACLVNDKSDAALCF</sequence>
<evidence type="ECO:0000313" key="1">
    <source>
        <dbReference type="EMBL" id="KAF7840879.1"/>
    </source>
</evidence>
<proteinExistence type="predicted"/>
<reference evidence="1" key="1">
    <citation type="submission" date="2020-09" db="EMBL/GenBank/DDBJ databases">
        <title>Genome-Enabled Discovery of Anthraquinone Biosynthesis in Senna tora.</title>
        <authorList>
            <person name="Kang S.-H."/>
            <person name="Pandey R.P."/>
            <person name="Lee C.-M."/>
            <person name="Sim J.-S."/>
            <person name="Jeong J.-T."/>
            <person name="Choi B.-S."/>
            <person name="Jung M."/>
            <person name="Ginzburg D."/>
            <person name="Zhao K."/>
            <person name="Won S.Y."/>
            <person name="Oh T.-J."/>
            <person name="Yu Y."/>
            <person name="Kim N.-H."/>
            <person name="Lee O.R."/>
            <person name="Lee T.-H."/>
            <person name="Bashyal P."/>
            <person name="Kim T.-S."/>
            <person name="Lee W.-H."/>
            <person name="Kawkins C."/>
            <person name="Kim C.-K."/>
            <person name="Kim J.S."/>
            <person name="Ahn B.O."/>
            <person name="Rhee S.Y."/>
            <person name="Sohng J.K."/>
        </authorList>
    </citation>
    <scope>NUCLEOTIDE SEQUENCE</scope>
    <source>
        <tissue evidence="1">Leaf</tissue>
    </source>
</reference>
<gene>
    <name evidence="1" type="ORF">G2W53_003177</name>
</gene>
<dbReference type="AlphaFoldDB" id="A0A834X9P4"/>